<dbReference type="AlphaFoldDB" id="A0A090D0D5"/>
<organism evidence="3 4">
    <name type="scientific">Candidatus Criblamydia sequanensis CRIB-18</name>
    <dbReference type="NCBI Taxonomy" id="1437425"/>
    <lineage>
        <taxon>Bacteria</taxon>
        <taxon>Pseudomonadati</taxon>
        <taxon>Chlamydiota</taxon>
        <taxon>Chlamydiia</taxon>
        <taxon>Parachlamydiales</taxon>
        <taxon>Candidatus Criblamydiaceae</taxon>
        <taxon>Candidatus Criblamydia</taxon>
    </lineage>
</organism>
<name>A0A090D0D5_9BACT</name>
<keyword evidence="2" id="KW-0732">Signal</keyword>
<dbReference type="Proteomes" id="UP000031552">
    <property type="component" value="Unassembled WGS sequence"/>
</dbReference>
<dbReference type="eggNOG" id="ENOG5032T17">
    <property type="taxonomic scope" value="Bacteria"/>
</dbReference>
<evidence type="ECO:0000313" key="4">
    <source>
        <dbReference type="Proteomes" id="UP000031552"/>
    </source>
</evidence>
<evidence type="ECO:0000313" key="3">
    <source>
        <dbReference type="EMBL" id="CDR34992.1"/>
    </source>
</evidence>
<sequence length="230" mass="26263">MKRIRLIAIAFVAALQSMQFNASHAEEVQECSRELLLSYFPEPFVKNSLDKFDVNQAERASIISDLENQDQEVIKKVEEKASQKDPNPLKTPVKREEAVKLFRETLFEVFSDVMKKHGETDDKRIQLMLDDIQHQKAKYFVRCMEQQRGSIIPTPALNKNKEPDTEAASKASLNKSNPSSYGADDKNSNDDDDDDDDDDDEDDDDDDDEDDTDSETDHTDKESLKSDSSY</sequence>
<dbReference type="STRING" id="1437425.CSEC_2186"/>
<reference evidence="3" key="1">
    <citation type="submission" date="2013-12" db="EMBL/GenBank/DDBJ databases">
        <authorList>
            <person name="Linke B."/>
        </authorList>
    </citation>
    <scope>NUCLEOTIDE SEQUENCE [LARGE SCALE GENOMIC DNA]</scope>
    <source>
        <strain evidence="3">CRIB-18</strain>
    </source>
</reference>
<accession>A0A090D0D5</accession>
<keyword evidence="4" id="KW-1185">Reference proteome</keyword>
<feature type="compositionally biased region" description="Polar residues" evidence="1">
    <location>
        <begin position="171"/>
        <end position="180"/>
    </location>
</feature>
<feature type="signal peptide" evidence="2">
    <location>
        <begin position="1"/>
        <end position="25"/>
    </location>
</feature>
<protein>
    <submittedName>
        <fullName evidence="3">Conserved putative secreted protein</fullName>
    </submittedName>
</protein>
<gene>
    <name evidence="3" type="ORF">CSEC_2186</name>
</gene>
<feature type="chain" id="PRO_5001853803" evidence="2">
    <location>
        <begin position="26"/>
        <end position="230"/>
    </location>
</feature>
<feature type="region of interest" description="Disordered" evidence="1">
    <location>
        <begin position="152"/>
        <end position="230"/>
    </location>
</feature>
<dbReference type="RefSeq" id="WP_053332021.1">
    <property type="nucleotide sequence ID" value="NZ_CCEJ010000011.1"/>
</dbReference>
<evidence type="ECO:0000256" key="2">
    <source>
        <dbReference type="SAM" id="SignalP"/>
    </source>
</evidence>
<comment type="caution">
    <text evidence="3">The sequence shown here is derived from an EMBL/GenBank/DDBJ whole genome shotgun (WGS) entry which is preliminary data.</text>
</comment>
<reference evidence="3" key="2">
    <citation type="submission" date="2014-09" db="EMBL/GenBank/DDBJ databases">
        <title>Criblamydia sequanensis harbors a mega-plasmid encoding arsenite resistance.</title>
        <authorList>
            <person name="Bertelli C."/>
            <person name="Goesmann A."/>
            <person name="Greub G."/>
        </authorList>
    </citation>
    <scope>NUCLEOTIDE SEQUENCE [LARGE SCALE GENOMIC DNA]</scope>
    <source>
        <strain evidence="3">CRIB-18</strain>
    </source>
</reference>
<feature type="compositionally biased region" description="Basic and acidic residues" evidence="1">
    <location>
        <begin position="215"/>
        <end position="230"/>
    </location>
</feature>
<feature type="compositionally biased region" description="Acidic residues" evidence="1">
    <location>
        <begin position="190"/>
        <end position="214"/>
    </location>
</feature>
<dbReference type="EMBL" id="CCEJ010000011">
    <property type="protein sequence ID" value="CDR34992.1"/>
    <property type="molecule type" value="Genomic_DNA"/>
</dbReference>
<proteinExistence type="predicted"/>
<evidence type="ECO:0000256" key="1">
    <source>
        <dbReference type="SAM" id="MobiDB-lite"/>
    </source>
</evidence>